<reference evidence="2" key="1">
    <citation type="submission" date="2023-03" db="UniProtKB">
        <authorList>
            <consortium name="WormBaseParasite"/>
        </authorList>
    </citation>
    <scope>IDENTIFICATION</scope>
</reference>
<proteinExistence type="predicted"/>
<name>A0A9J2PK84_ASCLU</name>
<organism evidence="1 2">
    <name type="scientific">Ascaris lumbricoides</name>
    <name type="common">Giant roundworm</name>
    <dbReference type="NCBI Taxonomy" id="6252"/>
    <lineage>
        <taxon>Eukaryota</taxon>
        <taxon>Metazoa</taxon>
        <taxon>Ecdysozoa</taxon>
        <taxon>Nematoda</taxon>
        <taxon>Chromadorea</taxon>
        <taxon>Rhabditida</taxon>
        <taxon>Spirurina</taxon>
        <taxon>Ascaridomorpha</taxon>
        <taxon>Ascaridoidea</taxon>
        <taxon>Ascarididae</taxon>
        <taxon>Ascaris</taxon>
    </lineage>
</organism>
<evidence type="ECO:0000313" key="2">
    <source>
        <dbReference type="WBParaSite" id="ALUE_0000995601-mRNA-1"/>
    </source>
</evidence>
<keyword evidence="1" id="KW-1185">Reference proteome</keyword>
<dbReference type="Proteomes" id="UP000036681">
    <property type="component" value="Unplaced"/>
</dbReference>
<evidence type="ECO:0000313" key="1">
    <source>
        <dbReference type="Proteomes" id="UP000036681"/>
    </source>
</evidence>
<sequence>MYFCSCHILFSFLRLFPSLYRKEVIYLFIKVKEKSTFISYFMKTGTSQFRNNNKNVLLKLFTDNTDKTNRTSPLKCRIPSQQSTAASYWKLVNVCQLKAREKHS</sequence>
<accession>A0A9J2PK84</accession>
<dbReference type="AlphaFoldDB" id="A0A9J2PK84"/>
<dbReference type="WBParaSite" id="ALUE_0000995601-mRNA-1">
    <property type="protein sequence ID" value="ALUE_0000995601-mRNA-1"/>
    <property type="gene ID" value="ALUE_0000995601"/>
</dbReference>
<protein>
    <submittedName>
        <fullName evidence="2">Secreted protein</fullName>
    </submittedName>
</protein>